<comment type="caution">
    <text evidence="1">The sequence shown here is derived from an EMBL/GenBank/DDBJ whole genome shotgun (WGS) entry which is preliminary data.</text>
</comment>
<name>A0A0D1M3R6_9LACO</name>
<dbReference type="AlphaFoldDB" id="A0A0D1M3R6"/>
<gene>
    <name evidence="1" type="ORF">QX99_00089</name>
</gene>
<evidence type="ECO:0000313" key="1">
    <source>
        <dbReference type="EMBL" id="KIU22585.1"/>
    </source>
</evidence>
<dbReference type="InterPro" id="IPR022452">
    <property type="entry name" value="MqsA"/>
</dbReference>
<dbReference type="STRING" id="137591.AO080_02330"/>
<sequence length="209" mass="24022">MTYYIESLDTVVPESDTEVVLVDVTTKVRGEQVTVTNVAERRYQKTGEVVFDQKLDDERLEAVYRAYAKVHHLVYQDEIKLIRHKIGISQRGFATLLGLSRASIEQYETGNLPTTSASRRIAMLRNVNAFIIDQLFAVSDQTVYSRQDLRVLMQWHNQVQLAVERVRPVRHADKIDFDFEMPASMLPHGAETTFEVKTDGNQIILRPIQ</sequence>
<dbReference type="Proteomes" id="UP000032287">
    <property type="component" value="Unassembled WGS sequence"/>
</dbReference>
<protein>
    <submittedName>
        <fullName evidence="1">Putative zinc finger/helix-turn-helix protein, YgiT family</fullName>
    </submittedName>
</protein>
<dbReference type="PROSITE" id="PS50943">
    <property type="entry name" value="HTH_CROC1"/>
    <property type="match status" value="1"/>
</dbReference>
<dbReference type="eggNOG" id="COG3620">
    <property type="taxonomic scope" value="Bacteria"/>
</dbReference>
<dbReference type="NCBIfam" id="TIGR03830">
    <property type="entry name" value="CxxCG_CxxCG_HTH"/>
    <property type="match status" value="1"/>
</dbReference>
<dbReference type="InterPro" id="IPR001387">
    <property type="entry name" value="Cro/C1-type_HTH"/>
</dbReference>
<dbReference type="EMBL" id="JWHU01000001">
    <property type="protein sequence ID" value="KIU22585.1"/>
    <property type="molecule type" value="Genomic_DNA"/>
</dbReference>
<dbReference type="GO" id="GO:0003677">
    <property type="term" value="F:DNA binding"/>
    <property type="evidence" value="ECO:0007669"/>
    <property type="project" value="InterPro"/>
</dbReference>
<dbReference type="OrthoDB" id="3213544at2"/>
<dbReference type="InterPro" id="IPR010982">
    <property type="entry name" value="Lambda_DNA-bd_dom_sf"/>
</dbReference>
<dbReference type="PATRIC" id="fig|137591.25.peg.87"/>
<dbReference type="CDD" id="cd00093">
    <property type="entry name" value="HTH_XRE"/>
    <property type="match status" value="1"/>
</dbReference>
<keyword evidence="2" id="KW-1185">Reference proteome</keyword>
<dbReference type="SUPFAM" id="SSF47413">
    <property type="entry name" value="lambda repressor-like DNA-binding domains"/>
    <property type="match status" value="1"/>
</dbReference>
<dbReference type="Pfam" id="PF01381">
    <property type="entry name" value="HTH_3"/>
    <property type="match status" value="1"/>
</dbReference>
<reference evidence="1" key="1">
    <citation type="journal article" date="2015" name="Microbiology (Mosc.)">
        <title>Genomics of the Weissella cibaria species with an examination of its metabolic traits.</title>
        <authorList>
            <person name="Lynch K.M."/>
            <person name="Lucid A."/>
            <person name="Arendt E.K."/>
            <person name="Sleator R.D."/>
            <person name="Lucey B."/>
            <person name="Coffey A."/>
        </authorList>
    </citation>
    <scope>NUCLEOTIDE SEQUENCE [LARGE SCALE GENOMIC DNA]</scope>
    <source>
        <strain evidence="1">MG1</strain>
    </source>
</reference>
<proteinExistence type="predicted"/>
<dbReference type="KEGG" id="wcb:AO080_02330"/>
<dbReference type="RefSeq" id="WP_052497168.1">
    <property type="nucleotide sequence ID" value="NZ_CP012873.1"/>
</dbReference>
<accession>A0A0D1M3R6</accession>
<evidence type="ECO:0000313" key="2">
    <source>
        <dbReference type="Proteomes" id="UP000032287"/>
    </source>
</evidence>
<organism evidence="1 2">
    <name type="scientific">Weissella cibaria</name>
    <dbReference type="NCBI Taxonomy" id="137591"/>
    <lineage>
        <taxon>Bacteria</taxon>
        <taxon>Bacillati</taxon>
        <taxon>Bacillota</taxon>
        <taxon>Bacilli</taxon>
        <taxon>Lactobacillales</taxon>
        <taxon>Lactobacillaceae</taxon>
        <taxon>Weissella</taxon>
    </lineage>
</organism>
<dbReference type="Gene3D" id="1.10.260.40">
    <property type="entry name" value="lambda repressor-like DNA-binding domains"/>
    <property type="match status" value="1"/>
</dbReference>